<evidence type="ECO:0000256" key="15">
    <source>
        <dbReference type="PROSITE-ProRule" id="PRU01032"/>
    </source>
</evidence>
<dbReference type="CDD" id="cd04056">
    <property type="entry name" value="Peptidases_S53"/>
    <property type="match status" value="1"/>
</dbReference>
<evidence type="ECO:0000256" key="6">
    <source>
        <dbReference type="ARBA" id="ARBA00022670"/>
    </source>
</evidence>
<feature type="active site" description="Charge relay system" evidence="15">
    <location>
        <position position="275"/>
    </location>
</feature>
<dbReference type="OrthoDB" id="409122at2759"/>
<organism evidence="18 19">
    <name type="scientific">[Torrubiella] hemipterigena</name>
    <dbReference type="NCBI Taxonomy" id="1531966"/>
    <lineage>
        <taxon>Eukaryota</taxon>
        <taxon>Fungi</taxon>
        <taxon>Dikarya</taxon>
        <taxon>Ascomycota</taxon>
        <taxon>Pezizomycotina</taxon>
        <taxon>Sordariomycetes</taxon>
        <taxon>Hypocreomycetidae</taxon>
        <taxon>Hypocreales</taxon>
        <taxon>Clavicipitaceae</taxon>
        <taxon>Clavicipitaceae incertae sedis</taxon>
        <taxon>'Torrubiella' clade</taxon>
    </lineage>
</organism>
<feature type="binding site" evidence="15">
    <location>
        <position position="531"/>
    </location>
    <ligand>
        <name>Ca(2+)</name>
        <dbReference type="ChEBI" id="CHEBI:29108"/>
    </ligand>
</feature>
<sequence length="569" mass="59348">MIAAALLPLLAAMATASPVQQEAMLPKHSLPAIPSGWALKSAAPTDLKINMQIALKEQNLDKLQQRLLQISTPDHADYGKHMTRAEVEAMTAPSDKTVAAVTSWLASHGVTASKVSNGFIKVGVTVSQAQQMLGTEYGVYHNADKDQFTVRTTKYSLPKSVHSEIAMIQPTTMFSNLGLIKPVVTKTQRRTPTLHERQSCGFSVTPSCLQSLYNINYTPTGSGTSIGIAGYLKEVASQDDLSSFLSQYGGNVPSTAAFSVELVNGGSNTGSGTVEADLDTQYAMALTYPIPNVFYETGGSPPWNPDSGTQTNTNEPYLDWLNYLAGKDSVPQTMSSSYGDNEQTVPKDYADNVCNQFMKLGARGVSVLVSSGDGGVSGGQNGNCQSNDGSGKTMFIPTFPASCPWVTAVGGTQSSGPETAAGLSSGGFSNYYPAPDYQSSVTSAYISNLGSTYSGLYNTTGRGIPDVAAQAENFAVVQGGGTQSVAGTSCAAPTFASVVALLNDYLASQGKPALGFLNPFLYGKGVSGLNDITSGSNPGCNTNGFSAGTGWDPVTGLGSPNFGALQKLV</sequence>
<feature type="binding site" evidence="15">
    <location>
        <position position="532"/>
    </location>
    <ligand>
        <name>Ca(2+)</name>
        <dbReference type="ChEBI" id="CHEBI:29108"/>
    </ligand>
</feature>
<dbReference type="GO" id="GO:0005576">
    <property type="term" value="C:extracellular region"/>
    <property type="evidence" value="ECO:0007669"/>
    <property type="project" value="UniProtKB-SubCell"/>
</dbReference>
<proteinExistence type="predicted"/>
<evidence type="ECO:0000256" key="8">
    <source>
        <dbReference type="ARBA" id="ARBA00022729"/>
    </source>
</evidence>
<dbReference type="InterPro" id="IPR050819">
    <property type="entry name" value="Tripeptidyl-peptidase_I"/>
</dbReference>
<evidence type="ECO:0000256" key="13">
    <source>
        <dbReference type="ARBA" id="ARBA00023145"/>
    </source>
</evidence>
<keyword evidence="11 15" id="KW-0106">Calcium</keyword>
<evidence type="ECO:0000256" key="11">
    <source>
        <dbReference type="ARBA" id="ARBA00022837"/>
    </source>
</evidence>
<keyword evidence="14" id="KW-0325">Glycoprotein</keyword>
<comment type="subcellular location">
    <subcellularLocation>
        <location evidence="3">Secreted</location>
        <location evidence="3">Extracellular space</location>
    </subcellularLocation>
</comment>
<feature type="chain" id="PRO_5001989560" description="tripeptidyl-peptidase II" evidence="16">
    <location>
        <begin position="17"/>
        <end position="569"/>
    </location>
</feature>
<keyword evidence="5" id="KW-0964">Secreted</keyword>
<dbReference type="SMART" id="SM00944">
    <property type="entry name" value="Pro-kuma_activ"/>
    <property type="match status" value="1"/>
</dbReference>
<dbReference type="GO" id="GO:0046872">
    <property type="term" value="F:metal ion binding"/>
    <property type="evidence" value="ECO:0007669"/>
    <property type="project" value="UniProtKB-UniRule"/>
</dbReference>
<dbReference type="InterPro" id="IPR000209">
    <property type="entry name" value="Peptidase_S8/S53_dom"/>
</dbReference>
<dbReference type="Pfam" id="PF09286">
    <property type="entry name" value="Pro-kuma_activ"/>
    <property type="match status" value="1"/>
</dbReference>
<keyword evidence="19" id="KW-1185">Reference proteome</keyword>
<evidence type="ECO:0000256" key="14">
    <source>
        <dbReference type="ARBA" id="ARBA00023180"/>
    </source>
</evidence>
<evidence type="ECO:0000256" key="1">
    <source>
        <dbReference type="ARBA" id="ARBA00001910"/>
    </source>
</evidence>
<evidence type="ECO:0000256" key="2">
    <source>
        <dbReference type="ARBA" id="ARBA00002451"/>
    </source>
</evidence>
<gene>
    <name evidence="18" type="ORF">VHEMI07050</name>
</gene>
<keyword evidence="6 15" id="KW-0645">Protease</keyword>
<feature type="active site" description="Charge relay system" evidence="15">
    <location>
        <position position="489"/>
    </location>
</feature>
<protein>
    <recommendedName>
        <fullName evidence="4">tripeptidyl-peptidase II</fullName>
        <ecNumber evidence="4">3.4.14.10</ecNumber>
    </recommendedName>
</protein>
<evidence type="ECO:0000259" key="17">
    <source>
        <dbReference type="PROSITE" id="PS51695"/>
    </source>
</evidence>
<dbReference type="Gene3D" id="3.40.50.200">
    <property type="entry name" value="Peptidase S8/S53 domain"/>
    <property type="match status" value="1"/>
</dbReference>
<dbReference type="SUPFAM" id="SSF52743">
    <property type="entry name" value="Subtilisin-like"/>
    <property type="match status" value="1"/>
</dbReference>
<dbReference type="CDD" id="cd11377">
    <property type="entry name" value="Pro-peptidase_S53"/>
    <property type="match status" value="1"/>
</dbReference>
<dbReference type="InterPro" id="IPR036852">
    <property type="entry name" value="Peptidase_S8/S53_dom_sf"/>
</dbReference>
<evidence type="ECO:0000256" key="10">
    <source>
        <dbReference type="ARBA" id="ARBA00022825"/>
    </source>
</evidence>
<evidence type="ECO:0000256" key="9">
    <source>
        <dbReference type="ARBA" id="ARBA00022801"/>
    </source>
</evidence>
<dbReference type="AlphaFoldDB" id="A0A0A1T2C7"/>
<comment type="cofactor">
    <cofactor evidence="15">
        <name>Ca(2+)</name>
        <dbReference type="ChEBI" id="CHEBI:29108"/>
    </cofactor>
    <text evidence="15">Binds 1 Ca(2+) ion per subunit.</text>
</comment>
<reference evidence="18 19" key="1">
    <citation type="journal article" date="2015" name="Genome Announc.">
        <title>Draft Genome Sequence and Gene Annotation of the Entomopathogenic Fungus Verticillium hemipterigenum.</title>
        <authorList>
            <person name="Horn F."/>
            <person name="Habel A."/>
            <person name="Scharf D.H."/>
            <person name="Dworschak J."/>
            <person name="Brakhage A.A."/>
            <person name="Guthke R."/>
            <person name="Hertweck C."/>
            <person name="Linde J."/>
        </authorList>
    </citation>
    <scope>NUCLEOTIDE SEQUENCE [LARGE SCALE GENOMIC DNA]</scope>
</reference>
<evidence type="ECO:0000313" key="18">
    <source>
        <dbReference type="EMBL" id="CEJ91331.1"/>
    </source>
</evidence>
<feature type="binding site" evidence="15">
    <location>
        <position position="552"/>
    </location>
    <ligand>
        <name>Ca(2+)</name>
        <dbReference type="ChEBI" id="CHEBI:29108"/>
    </ligand>
</feature>
<dbReference type="InterPro" id="IPR030400">
    <property type="entry name" value="Sedolisin_dom"/>
</dbReference>
<evidence type="ECO:0000256" key="16">
    <source>
        <dbReference type="SAM" id="SignalP"/>
    </source>
</evidence>
<keyword evidence="12" id="KW-0843">Virulence</keyword>
<evidence type="ECO:0000256" key="7">
    <source>
        <dbReference type="ARBA" id="ARBA00022723"/>
    </source>
</evidence>
<evidence type="ECO:0000256" key="3">
    <source>
        <dbReference type="ARBA" id="ARBA00004239"/>
    </source>
</evidence>
<dbReference type="Proteomes" id="UP000039046">
    <property type="component" value="Unassembled WGS sequence"/>
</dbReference>
<dbReference type="Pfam" id="PF00082">
    <property type="entry name" value="Peptidase_S8"/>
    <property type="match status" value="1"/>
</dbReference>
<feature type="signal peptide" evidence="16">
    <location>
        <begin position="1"/>
        <end position="16"/>
    </location>
</feature>
<dbReference type="GO" id="GO:0004252">
    <property type="term" value="F:serine-type endopeptidase activity"/>
    <property type="evidence" value="ECO:0007669"/>
    <property type="project" value="UniProtKB-UniRule"/>
</dbReference>
<evidence type="ECO:0000256" key="4">
    <source>
        <dbReference type="ARBA" id="ARBA00012462"/>
    </source>
</evidence>
<dbReference type="SUPFAM" id="SSF54897">
    <property type="entry name" value="Protease propeptides/inhibitors"/>
    <property type="match status" value="1"/>
</dbReference>
<dbReference type="EMBL" id="CDHN01000003">
    <property type="protein sequence ID" value="CEJ91331.1"/>
    <property type="molecule type" value="Genomic_DNA"/>
</dbReference>
<dbReference type="PANTHER" id="PTHR14218">
    <property type="entry name" value="PROTEASE S8 TRIPEPTIDYL PEPTIDASE I CLN2"/>
    <property type="match status" value="1"/>
</dbReference>
<keyword evidence="8 16" id="KW-0732">Signal</keyword>
<dbReference type="InterPro" id="IPR015366">
    <property type="entry name" value="S53_propep"/>
</dbReference>
<keyword evidence="10 15" id="KW-0720">Serine protease</keyword>
<name>A0A0A1T2C7_9HYPO</name>
<dbReference type="HOGENOM" id="CLU_013783_3_0_1"/>
<feature type="binding site" evidence="15">
    <location>
        <position position="550"/>
    </location>
    <ligand>
        <name>Ca(2+)</name>
        <dbReference type="ChEBI" id="CHEBI:29108"/>
    </ligand>
</feature>
<keyword evidence="9 15" id="KW-0378">Hydrolase</keyword>
<keyword evidence="7 15" id="KW-0479">Metal-binding</keyword>
<dbReference type="STRING" id="1531966.A0A0A1T2C7"/>
<dbReference type="FunFam" id="3.40.50.200:FF:000015">
    <property type="entry name" value="Tripeptidyl peptidase A"/>
    <property type="match status" value="1"/>
</dbReference>
<evidence type="ECO:0000313" key="19">
    <source>
        <dbReference type="Proteomes" id="UP000039046"/>
    </source>
</evidence>
<keyword evidence="13" id="KW-0865">Zymogen</keyword>
<dbReference type="EC" id="3.4.14.10" evidence="4"/>
<comment type="catalytic activity">
    <reaction evidence="1">
        <text>Release of an N-terminal tripeptide from a polypeptide.</text>
        <dbReference type="EC" id="3.4.14.10"/>
    </reaction>
</comment>
<dbReference type="GO" id="GO:0008240">
    <property type="term" value="F:tripeptidyl-peptidase activity"/>
    <property type="evidence" value="ECO:0007669"/>
    <property type="project" value="UniProtKB-EC"/>
</dbReference>
<comment type="function">
    <text evidence="2">Secreted tripeptidyl-peptidase which degrades proteins at acidic pHs and is involved in virulence.</text>
</comment>
<dbReference type="PANTHER" id="PTHR14218:SF15">
    <property type="entry name" value="TRIPEPTIDYL-PEPTIDASE 1"/>
    <property type="match status" value="1"/>
</dbReference>
<accession>A0A0A1T2C7</accession>
<dbReference type="GO" id="GO:0006508">
    <property type="term" value="P:proteolysis"/>
    <property type="evidence" value="ECO:0007669"/>
    <property type="project" value="UniProtKB-KW"/>
</dbReference>
<evidence type="ECO:0000256" key="5">
    <source>
        <dbReference type="ARBA" id="ARBA00022525"/>
    </source>
</evidence>
<evidence type="ECO:0000256" key="12">
    <source>
        <dbReference type="ARBA" id="ARBA00023026"/>
    </source>
</evidence>
<feature type="domain" description="Peptidase S53" evidence="17">
    <location>
        <begin position="203"/>
        <end position="569"/>
    </location>
</feature>
<feature type="active site" description="Charge relay system" evidence="15">
    <location>
        <position position="279"/>
    </location>
</feature>
<dbReference type="PROSITE" id="PS51695">
    <property type="entry name" value="SEDOLISIN"/>
    <property type="match status" value="1"/>
</dbReference>